<dbReference type="PANTHER" id="PTHR30204">
    <property type="entry name" value="REDOX-CYCLING DRUG-SENSING TRANSCRIPTIONAL ACTIVATOR SOXR"/>
    <property type="match status" value="1"/>
</dbReference>
<dbReference type="GO" id="GO:0003677">
    <property type="term" value="F:DNA binding"/>
    <property type="evidence" value="ECO:0007669"/>
    <property type="project" value="UniProtKB-KW"/>
</dbReference>
<dbReference type="InterPro" id="IPR047057">
    <property type="entry name" value="MerR_fam"/>
</dbReference>
<keyword evidence="1" id="KW-0805">Transcription regulation</keyword>
<keyword evidence="3" id="KW-0804">Transcription</keyword>
<protein>
    <submittedName>
        <fullName evidence="5">DNA-binding transcriptional MerR regulator</fullName>
    </submittedName>
</protein>
<feature type="domain" description="HTH merR-type" evidence="4">
    <location>
        <begin position="4"/>
        <end position="72"/>
    </location>
</feature>
<dbReference type="SUPFAM" id="SSF46955">
    <property type="entry name" value="Putative DNA-binding domain"/>
    <property type="match status" value="1"/>
</dbReference>
<dbReference type="PRINTS" id="PR00040">
    <property type="entry name" value="HTHMERR"/>
</dbReference>
<evidence type="ECO:0000313" key="6">
    <source>
        <dbReference type="Proteomes" id="UP000295763"/>
    </source>
</evidence>
<gene>
    <name evidence="5" type="ORF">EDC44_102122</name>
</gene>
<dbReference type="OrthoDB" id="9808480at2"/>
<keyword evidence="2 5" id="KW-0238">DNA-binding</keyword>
<dbReference type="AlphaFoldDB" id="A0A4R2TJ64"/>
<evidence type="ECO:0000256" key="1">
    <source>
        <dbReference type="ARBA" id="ARBA00023015"/>
    </source>
</evidence>
<evidence type="ECO:0000313" key="5">
    <source>
        <dbReference type="EMBL" id="TCP97318.1"/>
    </source>
</evidence>
<reference evidence="5 6" key="1">
    <citation type="submission" date="2019-03" db="EMBL/GenBank/DDBJ databases">
        <title>Genomic Encyclopedia of Type Strains, Phase IV (KMG-IV): sequencing the most valuable type-strain genomes for metagenomic binning, comparative biology and taxonomic classification.</title>
        <authorList>
            <person name="Goeker M."/>
        </authorList>
    </citation>
    <scope>NUCLEOTIDE SEQUENCE [LARGE SCALE GENOMIC DNA]</scope>
    <source>
        <strain evidence="5 6">DSM 28404</strain>
    </source>
</reference>
<organism evidence="5 6">
    <name type="scientific">Cricetibacter osteomyelitidis</name>
    <dbReference type="NCBI Taxonomy" id="1521931"/>
    <lineage>
        <taxon>Bacteria</taxon>
        <taxon>Pseudomonadati</taxon>
        <taxon>Pseudomonadota</taxon>
        <taxon>Gammaproteobacteria</taxon>
        <taxon>Pasteurellales</taxon>
        <taxon>Pasteurellaceae</taxon>
        <taxon>Cricetibacter</taxon>
    </lineage>
</organism>
<dbReference type="InterPro" id="IPR009061">
    <property type="entry name" value="DNA-bd_dom_put_sf"/>
</dbReference>
<dbReference type="GO" id="GO:0003700">
    <property type="term" value="F:DNA-binding transcription factor activity"/>
    <property type="evidence" value="ECO:0007669"/>
    <property type="project" value="InterPro"/>
</dbReference>
<evidence type="ECO:0000259" key="4">
    <source>
        <dbReference type="PROSITE" id="PS50937"/>
    </source>
</evidence>
<dbReference type="Pfam" id="PF00376">
    <property type="entry name" value="MerR"/>
    <property type="match status" value="1"/>
</dbReference>
<dbReference type="Proteomes" id="UP000295763">
    <property type="component" value="Unassembled WGS sequence"/>
</dbReference>
<dbReference type="InterPro" id="IPR000551">
    <property type="entry name" value="MerR-type_HTH_dom"/>
</dbReference>
<dbReference type="Gene3D" id="1.10.1660.10">
    <property type="match status" value="1"/>
</dbReference>
<keyword evidence="6" id="KW-1185">Reference proteome</keyword>
<dbReference type="InterPro" id="IPR015358">
    <property type="entry name" value="Tscrpt_reg_MerR_DNA-bd"/>
</dbReference>
<comment type="caution">
    <text evidence="5">The sequence shown here is derived from an EMBL/GenBank/DDBJ whole genome shotgun (WGS) entry which is preliminary data.</text>
</comment>
<sequence length="131" mass="14895">MTEKFNIKALTQRTGLSLETIRYYEKVGLIRSERAVNGYRLFDQAAVERLQFIKNCRSLGFSVAETQALVQLKQQPQNDCENANLLLAEHLSKIDDKIAQLQQIRAALSDLQDCEAHRISQCKVMKGLAEL</sequence>
<proteinExistence type="predicted"/>
<evidence type="ECO:0000256" key="3">
    <source>
        <dbReference type="ARBA" id="ARBA00023163"/>
    </source>
</evidence>
<dbReference type="EMBL" id="SLYB01000002">
    <property type="protein sequence ID" value="TCP97318.1"/>
    <property type="molecule type" value="Genomic_DNA"/>
</dbReference>
<evidence type="ECO:0000256" key="2">
    <source>
        <dbReference type="ARBA" id="ARBA00023125"/>
    </source>
</evidence>
<name>A0A4R2TJ64_9PAST</name>
<dbReference type="SMART" id="SM00422">
    <property type="entry name" value="HTH_MERR"/>
    <property type="match status" value="1"/>
</dbReference>
<accession>A0A4R2TJ64</accession>
<dbReference type="RefSeq" id="WP_131974764.1">
    <property type="nucleotide sequence ID" value="NZ_SLYB01000002.1"/>
</dbReference>
<dbReference type="PANTHER" id="PTHR30204:SF92">
    <property type="entry name" value="HTH-TYPE TRANSCRIPTIONAL REGULATOR ZNTR"/>
    <property type="match status" value="1"/>
</dbReference>
<dbReference type="PROSITE" id="PS50937">
    <property type="entry name" value="HTH_MERR_2"/>
    <property type="match status" value="1"/>
</dbReference>
<dbReference type="Pfam" id="PF09278">
    <property type="entry name" value="MerR-DNA-bind"/>
    <property type="match status" value="1"/>
</dbReference>